<evidence type="ECO:0000313" key="16">
    <source>
        <dbReference type="Proteomes" id="UP000297839"/>
    </source>
</evidence>
<dbReference type="RefSeq" id="WP_135248368.1">
    <property type="nucleotide sequence ID" value="NZ_SMLK01000001.1"/>
</dbReference>
<dbReference type="CDD" id="cd01347">
    <property type="entry name" value="ligand_gated_channel"/>
    <property type="match status" value="1"/>
</dbReference>
<evidence type="ECO:0000256" key="11">
    <source>
        <dbReference type="RuleBase" id="RU003357"/>
    </source>
</evidence>
<evidence type="ECO:0000256" key="5">
    <source>
        <dbReference type="ARBA" id="ARBA00022692"/>
    </source>
</evidence>
<dbReference type="PANTHER" id="PTHR32552:SF83">
    <property type="entry name" value="BLR3904 PROTEIN"/>
    <property type="match status" value="1"/>
</dbReference>
<comment type="subcellular location">
    <subcellularLocation>
        <location evidence="1 10">Cell outer membrane</location>
        <topology evidence="1 10">Multi-pass membrane protein</topology>
    </subcellularLocation>
</comment>
<dbReference type="NCBIfam" id="TIGR01783">
    <property type="entry name" value="TonB-siderophor"/>
    <property type="match status" value="1"/>
</dbReference>
<accession>A0A4Z0CC04</accession>
<dbReference type="InterPro" id="IPR012910">
    <property type="entry name" value="Plug_dom"/>
</dbReference>
<comment type="similarity">
    <text evidence="2 10 11">Belongs to the TonB-dependent receptor family.</text>
</comment>
<keyword evidence="8 15" id="KW-0675">Receptor</keyword>
<dbReference type="PANTHER" id="PTHR32552">
    <property type="entry name" value="FERRICHROME IRON RECEPTOR-RELATED"/>
    <property type="match status" value="1"/>
</dbReference>
<comment type="caution">
    <text evidence="15">The sequence shown here is derived from an EMBL/GenBank/DDBJ whole genome shotgun (WGS) entry which is preliminary data.</text>
</comment>
<keyword evidence="4 10" id="KW-1134">Transmembrane beta strand</keyword>
<evidence type="ECO:0000259" key="14">
    <source>
        <dbReference type="Pfam" id="PF07715"/>
    </source>
</evidence>
<feature type="domain" description="TonB-dependent receptor-like beta-barrel" evidence="13">
    <location>
        <begin position="222"/>
        <end position="662"/>
    </location>
</feature>
<evidence type="ECO:0000256" key="9">
    <source>
        <dbReference type="ARBA" id="ARBA00023237"/>
    </source>
</evidence>
<keyword evidence="5 10" id="KW-0812">Transmembrane</keyword>
<sequence length="696" mass="76292">MKPIPGAIALLLSACVLAAHAQDTTLRPVTVTPAAVPTAPDVTGFGDVPAKEVPASATVIGAPQIEAAGARRLADLTRFDSSVSDAYNAPGYWDIMSVRGFTLDNQFNYRREGLPINAETTIPLDNKERVEVLKGTSGLQAGTSSPGGLVNYVVKRPTAHPLRTVKLEATERGGLLGAADLGGRFGAGDAFGYRLNVAQERLRPYVRATDGERSLAALAMDWRVTRDSLLEGEFEWSHHAQASQTGFSLLGNVLPAPVDPRLNLNNQPWTPRSQFDALTGTLRFTQAINPDWRWSAQWGTQRLKSDDYTAFPFGCMAEGNFDRFCSDGTFDYYDFRSQDERRRRDAAALKVSGRFQTGGVTHDLSTGVLVHRTRDRFNPQAFNYTGASGTVDGLTVVPPAPEPTTPVPDRDERATELHLQDAIRWNDRFTTWLGVRHTRLDRGYVQNLTTPWAAISYKFDGVVAYGSWSQGVESWQVTKSPVFALANAGLVLPAAKSRQMEAGLRGGDAALGWNAALFQIRRPVTNFDYCTRTFLCTIGEYDGEAVHRGVEAEAHWAKGPWSLQGAVTLLRARREGSVYEPLTNGQRPTNVPETVVRMTAGYRVAAVPGLSVEGHVSHEGSRSVLSDGSISIPGWTRVDATLRYETQLNGAQTTWTLGVQNLADKRYWRESPYQFGHVYLYPGAPRTVRLSFTAAL</sequence>
<evidence type="ECO:0000256" key="8">
    <source>
        <dbReference type="ARBA" id="ARBA00023170"/>
    </source>
</evidence>
<dbReference type="SUPFAM" id="SSF56935">
    <property type="entry name" value="Porins"/>
    <property type="match status" value="1"/>
</dbReference>
<evidence type="ECO:0000256" key="12">
    <source>
        <dbReference type="SAM" id="SignalP"/>
    </source>
</evidence>
<organism evidence="15 16">
    <name type="scientific">Ramlibacter humi</name>
    <dbReference type="NCBI Taxonomy" id="2530451"/>
    <lineage>
        <taxon>Bacteria</taxon>
        <taxon>Pseudomonadati</taxon>
        <taxon>Pseudomonadota</taxon>
        <taxon>Betaproteobacteria</taxon>
        <taxon>Burkholderiales</taxon>
        <taxon>Comamonadaceae</taxon>
        <taxon>Ramlibacter</taxon>
    </lineage>
</organism>
<dbReference type="InterPro" id="IPR037066">
    <property type="entry name" value="Plug_dom_sf"/>
</dbReference>
<dbReference type="InterPro" id="IPR010105">
    <property type="entry name" value="TonB_sidphr_rcpt"/>
</dbReference>
<keyword evidence="3 10" id="KW-0813">Transport</keyword>
<dbReference type="GO" id="GO:0015344">
    <property type="term" value="F:siderophore uptake transmembrane transporter activity"/>
    <property type="evidence" value="ECO:0007669"/>
    <property type="project" value="TreeGrafter"/>
</dbReference>
<dbReference type="AlphaFoldDB" id="A0A4Z0CC04"/>
<evidence type="ECO:0000256" key="1">
    <source>
        <dbReference type="ARBA" id="ARBA00004571"/>
    </source>
</evidence>
<dbReference type="InterPro" id="IPR036942">
    <property type="entry name" value="Beta-barrel_TonB_sf"/>
</dbReference>
<name>A0A4Z0CC04_9BURK</name>
<evidence type="ECO:0000256" key="6">
    <source>
        <dbReference type="ARBA" id="ARBA00023077"/>
    </source>
</evidence>
<dbReference type="EMBL" id="SMLK01000001">
    <property type="protein sequence ID" value="TFZ08432.1"/>
    <property type="molecule type" value="Genomic_DNA"/>
</dbReference>
<dbReference type="GO" id="GO:0015891">
    <property type="term" value="P:siderophore transport"/>
    <property type="evidence" value="ECO:0007669"/>
    <property type="project" value="InterPro"/>
</dbReference>
<feature type="signal peptide" evidence="12">
    <location>
        <begin position="1"/>
        <end position="21"/>
    </location>
</feature>
<dbReference type="Gene3D" id="2.170.130.10">
    <property type="entry name" value="TonB-dependent receptor, plug domain"/>
    <property type="match status" value="1"/>
</dbReference>
<keyword evidence="6 11" id="KW-0798">TonB box</keyword>
<keyword evidence="7 10" id="KW-0472">Membrane</keyword>
<feature type="chain" id="PRO_5021326480" evidence="12">
    <location>
        <begin position="22"/>
        <end position="696"/>
    </location>
</feature>
<dbReference type="InterPro" id="IPR000531">
    <property type="entry name" value="Beta-barrel_TonB"/>
</dbReference>
<evidence type="ECO:0000256" key="2">
    <source>
        <dbReference type="ARBA" id="ARBA00009810"/>
    </source>
</evidence>
<dbReference type="OrthoDB" id="8732650at2"/>
<keyword evidence="12" id="KW-0732">Signal</keyword>
<dbReference type="GO" id="GO:0038023">
    <property type="term" value="F:signaling receptor activity"/>
    <property type="evidence" value="ECO:0007669"/>
    <property type="project" value="InterPro"/>
</dbReference>
<proteinExistence type="inferred from homology"/>
<dbReference type="InterPro" id="IPR039426">
    <property type="entry name" value="TonB-dep_rcpt-like"/>
</dbReference>
<evidence type="ECO:0000256" key="3">
    <source>
        <dbReference type="ARBA" id="ARBA00022448"/>
    </source>
</evidence>
<dbReference type="PROSITE" id="PS51257">
    <property type="entry name" value="PROKAR_LIPOPROTEIN"/>
    <property type="match status" value="1"/>
</dbReference>
<gene>
    <name evidence="15" type="ORF">EZ216_04560</name>
</gene>
<protein>
    <submittedName>
        <fullName evidence="15">TonB-dependent siderophore receptor</fullName>
    </submittedName>
</protein>
<reference evidence="15 16" key="1">
    <citation type="submission" date="2019-03" db="EMBL/GenBank/DDBJ databases">
        <title>Ramlibacter sp. 18x22-1, whole genome shotgun sequence.</title>
        <authorList>
            <person name="Zhang X."/>
            <person name="Feng G."/>
            <person name="Zhu H."/>
        </authorList>
    </citation>
    <scope>NUCLEOTIDE SEQUENCE [LARGE SCALE GENOMIC DNA]</scope>
    <source>
        <strain evidence="15 16">18x22-1</strain>
    </source>
</reference>
<dbReference type="PROSITE" id="PS52016">
    <property type="entry name" value="TONB_DEPENDENT_REC_3"/>
    <property type="match status" value="1"/>
</dbReference>
<evidence type="ECO:0000256" key="4">
    <source>
        <dbReference type="ARBA" id="ARBA00022452"/>
    </source>
</evidence>
<dbReference type="Gene3D" id="2.40.170.20">
    <property type="entry name" value="TonB-dependent receptor, beta-barrel domain"/>
    <property type="match status" value="1"/>
</dbReference>
<evidence type="ECO:0000256" key="10">
    <source>
        <dbReference type="PROSITE-ProRule" id="PRU01360"/>
    </source>
</evidence>
<dbReference type="GO" id="GO:0009279">
    <property type="term" value="C:cell outer membrane"/>
    <property type="evidence" value="ECO:0007669"/>
    <property type="project" value="UniProtKB-SubCell"/>
</dbReference>
<dbReference type="Pfam" id="PF00593">
    <property type="entry name" value="TonB_dep_Rec_b-barrel"/>
    <property type="match status" value="1"/>
</dbReference>
<evidence type="ECO:0000256" key="7">
    <source>
        <dbReference type="ARBA" id="ARBA00023136"/>
    </source>
</evidence>
<evidence type="ECO:0000259" key="13">
    <source>
        <dbReference type="Pfam" id="PF00593"/>
    </source>
</evidence>
<keyword evidence="16" id="KW-1185">Reference proteome</keyword>
<dbReference type="Proteomes" id="UP000297839">
    <property type="component" value="Unassembled WGS sequence"/>
</dbReference>
<keyword evidence="9 10" id="KW-0998">Cell outer membrane</keyword>
<feature type="domain" description="TonB-dependent receptor plug" evidence="14">
    <location>
        <begin position="50"/>
        <end position="148"/>
    </location>
</feature>
<evidence type="ECO:0000313" key="15">
    <source>
        <dbReference type="EMBL" id="TFZ08432.1"/>
    </source>
</evidence>
<dbReference type="Pfam" id="PF07715">
    <property type="entry name" value="Plug"/>
    <property type="match status" value="1"/>
</dbReference>